<dbReference type="Pfam" id="PF00385">
    <property type="entry name" value="Chromo"/>
    <property type="match status" value="1"/>
</dbReference>
<protein>
    <recommendedName>
        <fullName evidence="1">Chromo domain-containing protein</fullName>
    </recommendedName>
</protein>
<dbReference type="InterPro" id="IPR016197">
    <property type="entry name" value="Chromo-like_dom_sf"/>
</dbReference>
<comment type="caution">
    <text evidence="2">The sequence shown here is derived from an EMBL/GenBank/DDBJ whole genome shotgun (WGS) entry which is preliminary data.</text>
</comment>
<reference evidence="2" key="1">
    <citation type="submission" date="2021-08" db="EMBL/GenBank/DDBJ databases">
        <title>WGS assembly of Ceratopteris richardii.</title>
        <authorList>
            <person name="Marchant D.B."/>
            <person name="Chen G."/>
            <person name="Jenkins J."/>
            <person name="Shu S."/>
            <person name="Leebens-Mack J."/>
            <person name="Grimwood J."/>
            <person name="Schmutz J."/>
            <person name="Soltis P."/>
            <person name="Soltis D."/>
            <person name="Chen Z.-H."/>
        </authorList>
    </citation>
    <scope>NUCLEOTIDE SEQUENCE</scope>
    <source>
        <strain evidence="2">Whitten #5841</strain>
        <tissue evidence="2">Leaf</tissue>
    </source>
</reference>
<dbReference type="SUPFAM" id="SSF54160">
    <property type="entry name" value="Chromo domain-like"/>
    <property type="match status" value="1"/>
</dbReference>
<sequence>MLMYGFQPRAPYAVGLQNEKVQAAKDFLEEMNDMLRLAKDSIRRAQDRARAYADPQRREINFEVGDKVYLRVPSRSETMKTGPCPKLSPRYCGPFQILKRIGKMAYQLQLPENSQIHRVFHVSRLKKRLGESDNLIPDSEVVEPISVQSIPHEPESILRTREKRTRSHLYKECLVKWKDSSEDSATWEHVSTLQRRFPSFRLPSQEFS</sequence>
<dbReference type="OrthoDB" id="5554229at2759"/>
<dbReference type="OMA" id="DSATWEH"/>
<dbReference type="AlphaFoldDB" id="A0A8T2SJL7"/>
<evidence type="ECO:0000259" key="1">
    <source>
        <dbReference type="PROSITE" id="PS50013"/>
    </source>
</evidence>
<evidence type="ECO:0000313" key="2">
    <source>
        <dbReference type="EMBL" id="KAH7352220.1"/>
    </source>
</evidence>
<name>A0A8T2SJL7_CERRI</name>
<dbReference type="EMBL" id="CM035424">
    <property type="protein sequence ID" value="KAH7352220.1"/>
    <property type="molecule type" value="Genomic_DNA"/>
</dbReference>
<dbReference type="PANTHER" id="PTHR46148:SF52">
    <property type="entry name" value="OS04G0603800 PROTEIN"/>
    <property type="match status" value="1"/>
</dbReference>
<dbReference type="Proteomes" id="UP000825935">
    <property type="component" value="Chromosome 19"/>
</dbReference>
<accession>A0A8T2SJL7</accession>
<dbReference type="Gene3D" id="2.40.50.40">
    <property type="match status" value="1"/>
</dbReference>
<dbReference type="InterPro" id="IPR056924">
    <property type="entry name" value="SH3_Tf2-1"/>
</dbReference>
<feature type="domain" description="Chromo" evidence="1">
    <location>
        <begin position="152"/>
        <end position="208"/>
    </location>
</feature>
<evidence type="ECO:0000313" key="3">
    <source>
        <dbReference type="Proteomes" id="UP000825935"/>
    </source>
</evidence>
<proteinExistence type="predicted"/>
<dbReference type="InterPro" id="IPR023780">
    <property type="entry name" value="Chromo_domain"/>
</dbReference>
<gene>
    <name evidence="2" type="ORF">KP509_19G035200</name>
</gene>
<dbReference type="PANTHER" id="PTHR46148">
    <property type="entry name" value="CHROMO DOMAIN-CONTAINING PROTEIN"/>
    <property type="match status" value="1"/>
</dbReference>
<keyword evidence="3" id="KW-1185">Reference proteome</keyword>
<dbReference type="InterPro" id="IPR000953">
    <property type="entry name" value="Chromo/chromo_shadow_dom"/>
</dbReference>
<organism evidence="2 3">
    <name type="scientific">Ceratopteris richardii</name>
    <name type="common">Triangle waterfern</name>
    <dbReference type="NCBI Taxonomy" id="49495"/>
    <lineage>
        <taxon>Eukaryota</taxon>
        <taxon>Viridiplantae</taxon>
        <taxon>Streptophyta</taxon>
        <taxon>Embryophyta</taxon>
        <taxon>Tracheophyta</taxon>
        <taxon>Polypodiopsida</taxon>
        <taxon>Polypodiidae</taxon>
        <taxon>Polypodiales</taxon>
        <taxon>Pteridineae</taxon>
        <taxon>Pteridaceae</taxon>
        <taxon>Parkerioideae</taxon>
        <taxon>Ceratopteris</taxon>
    </lineage>
</organism>
<dbReference type="Pfam" id="PF24626">
    <property type="entry name" value="SH3_Tf2-1"/>
    <property type="match status" value="1"/>
</dbReference>
<dbReference type="PROSITE" id="PS50013">
    <property type="entry name" value="CHROMO_2"/>
    <property type="match status" value="1"/>
</dbReference>